<name>A0A3N4LYP4_9PEZI</name>
<keyword evidence="2" id="KW-1133">Transmembrane helix</keyword>
<evidence type="ECO:0000313" key="4">
    <source>
        <dbReference type="Proteomes" id="UP000267821"/>
    </source>
</evidence>
<keyword evidence="2" id="KW-0472">Membrane</keyword>
<dbReference type="Proteomes" id="UP000267821">
    <property type="component" value="Unassembled WGS sequence"/>
</dbReference>
<protein>
    <submittedName>
        <fullName evidence="3">Uncharacterized protein</fullName>
    </submittedName>
</protein>
<sequence>MASSSPSSTVPTSLRAIRSQLLHSITFHMSLYLVVGFCSWDAGACSILFFRRSAIFSRGISIARDDRTQTKQSELALHPVARAPTNPTNSSKSQHQKKRQEQTIETNLQTRFRTMANLCSSLPSFWPSLPSMRLSFTSRHLSVVFSVLRVNPLFVRSISLSDRVEPIDR</sequence>
<feature type="transmembrane region" description="Helical" evidence="2">
    <location>
        <begin position="29"/>
        <end position="50"/>
    </location>
</feature>
<keyword evidence="4" id="KW-1185">Reference proteome</keyword>
<dbReference type="AlphaFoldDB" id="A0A3N4LYP4"/>
<proteinExistence type="predicted"/>
<accession>A0A3N4LYP4</accession>
<evidence type="ECO:0000313" key="3">
    <source>
        <dbReference type="EMBL" id="RPB26252.1"/>
    </source>
</evidence>
<gene>
    <name evidence="3" type="ORF">L211DRAFT_703858</name>
</gene>
<keyword evidence="2" id="KW-0812">Transmembrane</keyword>
<evidence type="ECO:0000256" key="1">
    <source>
        <dbReference type="SAM" id="MobiDB-lite"/>
    </source>
</evidence>
<feature type="region of interest" description="Disordered" evidence="1">
    <location>
        <begin position="67"/>
        <end position="102"/>
    </location>
</feature>
<organism evidence="3 4">
    <name type="scientific">Terfezia boudieri ATCC MYA-4762</name>
    <dbReference type="NCBI Taxonomy" id="1051890"/>
    <lineage>
        <taxon>Eukaryota</taxon>
        <taxon>Fungi</taxon>
        <taxon>Dikarya</taxon>
        <taxon>Ascomycota</taxon>
        <taxon>Pezizomycotina</taxon>
        <taxon>Pezizomycetes</taxon>
        <taxon>Pezizales</taxon>
        <taxon>Pezizaceae</taxon>
        <taxon>Terfezia</taxon>
    </lineage>
</organism>
<dbReference type="InParanoid" id="A0A3N4LYP4"/>
<reference evidence="3 4" key="1">
    <citation type="journal article" date="2018" name="Nat. Ecol. Evol.">
        <title>Pezizomycetes genomes reveal the molecular basis of ectomycorrhizal truffle lifestyle.</title>
        <authorList>
            <person name="Murat C."/>
            <person name="Payen T."/>
            <person name="Noel B."/>
            <person name="Kuo A."/>
            <person name="Morin E."/>
            <person name="Chen J."/>
            <person name="Kohler A."/>
            <person name="Krizsan K."/>
            <person name="Balestrini R."/>
            <person name="Da Silva C."/>
            <person name="Montanini B."/>
            <person name="Hainaut M."/>
            <person name="Levati E."/>
            <person name="Barry K.W."/>
            <person name="Belfiori B."/>
            <person name="Cichocki N."/>
            <person name="Clum A."/>
            <person name="Dockter R.B."/>
            <person name="Fauchery L."/>
            <person name="Guy J."/>
            <person name="Iotti M."/>
            <person name="Le Tacon F."/>
            <person name="Lindquist E.A."/>
            <person name="Lipzen A."/>
            <person name="Malagnac F."/>
            <person name="Mello A."/>
            <person name="Molinier V."/>
            <person name="Miyauchi S."/>
            <person name="Poulain J."/>
            <person name="Riccioni C."/>
            <person name="Rubini A."/>
            <person name="Sitrit Y."/>
            <person name="Splivallo R."/>
            <person name="Traeger S."/>
            <person name="Wang M."/>
            <person name="Zifcakova L."/>
            <person name="Wipf D."/>
            <person name="Zambonelli A."/>
            <person name="Paolocci F."/>
            <person name="Nowrousian M."/>
            <person name="Ottonello S."/>
            <person name="Baldrian P."/>
            <person name="Spatafora J.W."/>
            <person name="Henrissat B."/>
            <person name="Nagy L.G."/>
            <person name="Aury J.M."/>
            <person name="Wincker P."/>
            <person name="Grigoriev I.V."/>
            <person name="Bonfante P."/>
            <person name="Martin F.M."/>
        </authorList>
    </citation>
    <scope>NUCLEOTIDE SEQUENCE [LARGE SCALE GENOMIC DNA]</scope>
    <source>
        <strain evidence="3 4">ATCC MYA-4762</strain>
    </source>
</reference>
<dbReference type="EMBL" id="ML121535">
    <property type="protein sequence ID" value="RPB26252.1"/>
    <property type="molecule type" value="Genomic_DNA"/>
</dbReference>
<evidence type="ECO:0000256" key="2">
    <source>
        <dbReference type="SAM" id="Phobius"/>
    </source>
</evidence>